<reference evidence="8 9" key="1">
    <citation type="submission" date="2018-10" db="EMBL/GenBank/DDBJ databases">
        <title>Fifty Aureobasidium pullulans genomes reveal a recombining polyextremotolerant generalist.</title>
        <authorList>
            <person name="Gostincar C."/>
            <person name="Turk M."/>
            <person name="Zajc J."/>
            <person name="Gunde-Cimerman N."/>
        </authorList>
    </citation>
    <scope>NUCLEOTIDE SEQUENCE [LARGE SCALE GENOMIC DNA]</scope>
    <source>
        <strain evidence="8 9">EXF-10081</strain>
    </source>
</reference>
<evidence type="ECO:0000256" key="1">
    <source>
        <dbReference type="ARBA" id="ARBA00022723"/>
    </source>
</evidence>
<dbReference type="PROSITE" id="PS51257">
    <property type="entry name" value="PROKAR_LIPOPROTEIN"/>
    <property type="match status" value="1"/>
</dbReference>
<evidence type="ECO:0000256" key="3">
    <source>
        <dbReference type="ARBA" id="ARBA00022833"/>
    </source>
</evidence>
<feature type="compositionally biased region" description="Polar residues" evidence="5">
    <location>
        <begin position="231"/>
        <end position="241"/>
    </location>
</feature>
<keyword evidence="3" id="KW-0862">Zinc</keyword>
<dbReference type="EMBL" id="QZAT01000080">
    <property type="protein sequence ID" value="THX26446.1"/>
    <property type="molecule type" value="Genomic_DNA"/>
</dbReference>
<dbReference type="AlphaFoldDB" id="A0AB74JRB9"/>
<feature type="compositionally biased region" description="Polar residues" evidence="5">
    <location>
        <begin position="205"/>
        <end position="224"/>
    </location>
</feature>
<feature type="region of interest" description="Disordered" evidence="5">
    <location>
        <begin position="135"/>
        <end position="243"/>
    </location>
</feature>
<feature type="compositionally biased region" description="Basic and acidic residues" evidence="5">
    <location>
        <begin position="168"/>
        <end position="190"/>
    </location>
</feature>
<dbReference type="InterPro" id="IPR002893">
    <property type="entry name" value="Znf_MYND"/>
</dbReference>
<dbReference type="PROSITE" id="PS50865">
    <property type="entry name" value="ZF_MYND_2"/>
    <property type="match status" value="1"/>
</dbReference>
<keyword evidence="2 4" id="KW-0863">Zinc-finger</keyword>
<comment type="caution">
    <text evidence="8">The sequence shown here is derived from an EMBL/GenBank/DDBJ whole genome shotgun (WGS) entry which is preliminary data.</text>
</comment>
<evidence type="ECO:0000256" key="6">
    <source>
        <dbReference type="SAM" id="Phobius"/>
    </source>
</evidence>
<keyword evidence="6" id="KW-0472">Membrane</keyword>
<evidence type="ECO:0000313" key="8">
    <source>
        <dbReference type="EMBL" id="THX26446.1"/>
    </source>
</evidence>
<gene>
    <name evidence="8" type="ORF">D6D12_06184</name>
</gene>
<dbReference type="Pfam" id="PF01753">
    <property type="entry name" value="zf-MYND"/>
    <property type="match status" value="1"/>
</dbReference>
<evidence type="ECO:0000259" key="7">
    <source>
        <dbReference type="PROSITE" id="PS50865"/>
    </source>
</evidence>
<feature type="region of interest" description="Disordered" evidence="5">
    <location>
        <begin position="86"/>
        <end position="122"/>
    </location>
</feature>
<keyword evidence="6" id="KW-1133">Transmembrane helix</keyword>
<sequence length="690" mass="75631">MASDPDRGLSGWGIFFLVAFVFIVIGGCAWIIFTQYRARRLGLPAPSLNPFTRGRRQQNSYVAPSAAAGGIGGWIKDKVGALKSSVGGGRSSGGAYEPSGGYGRGGHRGFGPLDPDEAWDSRVGNEADYGVNRDGYYEEHDLGSPDMNSGPYGGHGYGGGSVGVGGIEETRGRAASRQRELDSRYDEEMHGTNPFGDNTAERSNLKNNGSRPTVDTTVGASVQKQPHHKNQQSLGAQSADSPSERRSIFREDIFGLILLFFHLLITTHDNHIMPSINDHCADEVKPGKKCANCHSICYRSTDCQRADWKTHKILCAAFEGVRHPSAPGMTRLLMFTDRIRDDPNKGLPDPLFCRMPVKLGPFRPAPKTGAKLPHRITIQQSNNFDLTPGLNNLVISKLTDGRRHMLLSSPVLIPVYANEHEANESYLINEPACDARNIADVARLLQQGVPGITVHHSWHHDGILVLTLEADNNIRPGSSNRTITVRTTASFLVIGHTRGDIGKVVMLRLSDSMKPLASVGLEIFTTEGLWEAADFEWCSGLQIKWQPHTAKNGRMSARWGRNKVIEGRKTLGKNILTEIVKAGPQNHMIWADKVKQLLADRSVWSVEAGRALKEPPSRENCVTKTTKTTSKVSKRKHTSTSTFTTAPRTKVTLKADVDHPWVKTNTRGQNQPEINTIAWLASGATSVHSR</sequence>
<evidence type="ECO:0000256" key="4">
    <source>
        <dbReference type="PROSITE-ProRule" id="PRU00134"/>
    </source>
</evidence>
<proteinExistence type="predicted"/>
<dbReference type="Gene3D" id="6.10.140.2220">
    <property type="match status" value="1"/>
</dbReference>
<organism evidence="8 9">
    <name type="scientific">Aureobasidium pullulans</name>
    <name type="common">Black yeast</name>
    <name type="synonym">Pullularia pullulans</name>
    <dbReference type="NCBI Taxonomy" id="5580"/>
    <lineage>
        <taxon>Eukaryota</taxon>
        <taxon>Fungi</taxon>
        <taxon>Dikarya</taxon>
        <taxon>Ascomycota</taxon>
        <taxon>Pezizomycotina</taxon>
        <taxon>Dothideomycetes</taxon>
        <taxon>Dothideomycetidae</taxon>
        <taxon>Dothideales</taxon>
        <taxon>Saccotheciaceae</taxon>
        <taxon>Aureobasidium</taxon>
    </lineage>
</organism>
<name>A0AB74JRB9_AURPU</name>
<keyword evidence="6" id="KW-0812">Transmembrane</keyword>
<protein>
    <recommendedName>
        <fullName evidence="7">MYND-type domain-containing protein</fullName>
    </recommendedName>
</protein>
<feature type="compositionally biased region" description="Gly residues" evidence="5">
    <location>
        <begin position="151"/>
        <end position="166"/>
    </location>
</feature>
<dbReference type="SUPFAM" id="SSF144232">
    <property type="entry name" value="HIT/MYND zinc finger-like"/>
    <property type="match status" value="1"/>
</dbReference>
<feature type="domain" description="MYND-type" evidence="7">
    <location>
        <begin position="277"/>
        <end position="315"/>
    </location>
</feature>
<evidence type="ECO:0000313" key="9">
    <source>
        <dbReference type="Proteomes" id="UP000310374"/>
    </source>
</evidence>
<feature type="transmembrane region" description="Helical" evidence="6">
    <location>
        <begin position="12"/>
        <end position="33"/>
    </location>
</feature>
<evidence type="ECO:0000256" key="5">
    <source>
        <dbReference type="SAM" id="MobiDB-lite"/>
    </source>
</evidence>
<evidence type="ECO:0000256" key="2">
    <source>
        <dbReference type="ARBA" id="ARBA00022771"/>
    </source>
</evidence>
<accession>A0AB74JRB9</accession>
<dbReference type="GO" id="GO:0008270">
    <property type="term" value="F:zinc ion binding"/>
    <property type="evidence" value="ECO:0007669"/>
    <property type="project" value="UniProtKB-KW"/>
</dbReference>
<feature type="region of interest" description="Disordered" evidence="5">
    <location>
        <begin position="615"/>
        <end position="643"/>
    </location>
</feature>
<keyword evidence="1" id="KW-0479">Metal-binding</keyword>
<dbReference type="Proteomes" id="UP000310374">
    <property type="component" value="Unassembled WGS sequence"/>
</dbReference>